<reference evidence="2" key="1">
    <citation type="journal article" date="2019" name="Int. J. Syst. Evol. Microbiol.">
        <title>The Global Catalogue of Microorganisms (GCM) 10K type strain sequencing project: providing services to taxonomists for standard genome sequencing and annotation.</title>
        <authorList>
            <consortium name="The Broad Institute Genomics Platform"/>
            <consortium name="The Broad Institute Genome Sequencing Center for Infectious Disease"/>
            <person name="Wu L."/>
            <person name="Ma J."/>
        </authorList>
    </citation>
    <scope>NUCLEOTIDE SEQUENCE [LARGE SCALE GENOMIC DNA]</scope>
    <source>
        <strain evidence="2">XZYJ18</strain>
    </source>
</reference>
<dbReference type="InterPro" id="IPR029032">
    <property type="entry name" value="AhpD-like"/>
</dbReference>
<gene>
    <name evidence="1" type="ORF">ACFPK1_02495</name>
</gene>
<sequence length="85" mass="9648">MARIPLPDPDDPDADPEARAALAALRERRGMPGLRNVQRAMANHPQAMEQFYALADTVYFRNSLPTDRLRELPYLTSAVANRCFY</sequence>
<dbReference type="EMBL" id="JBHSKG010000001">
    <property type="protein sequence ID" value="MFC5137087.1"/>
    <property type="molecule type" value="Genomic_DNA"/>
</dbReference>
<name>A0ABV9ZA77_9PSEU</name>
<organism evidence="1 2">
    <name type="scientific">Actinomycetospora rhizophila</name>
    <dbReference type="NCBI Taxonomy" id="1416876"/>
    <lineage>
        <taxon>Bacteria</taxon>
        <taxon>Bacillati</taxon>
        <taxon>Actinomycetota</taxon>
        <taxon>Actinomycetes</taxon>
        <taxon>Pseudonocardiales</taxon>
        <taxon>Pseudonocardiaceae</taxon>
        <taxon>Actinomycetospora</taxon>
    </lineage>
</organism>
<dbReference type="SUPFAM" id="SSF69118">
    <property type="entry name" value="AhpD-like"/>
    <property type="match status" value="1"/>
</dbReference>
<accession>A0ABV9ZA77</accession>
<protein>
    <recommendedName>
        <fullName evidence="3">Carboxymuconolactone decarboxylase-like domain-containing protein</fullName>
    </recommendedName>
</protein>
<dbReference type="RefSeq" id="WP_378019304.1">
    <property type="nucleotide sequence ID" value="NZ_JBHSKG010000001.1"/>
</dbReference>
<dbReference type="Gene3D" id="1.20.1290.10">
    <property type="entry name" value="AhpD-like"/>
    <property type="match status" value="1"/>
</dbReference>
<dbReference type="Proteomes" id="UP001596175">
    <property type="component" value="Unassembled WGS sequence"/>
</dbReference>
<evidence type="ECO:0000313" key="1">
    <source>
        <dbReference type="EMBL" id="MFC5137087.1"/>
    </source>
</evidence>
<evidence type="ECO:0000313" key="2">
    <source>
        <dbReference type="Proteomes" id="UP001596175"/>
    </source>
</evidence>
<comment type="caution">
    <text evidence="1">The sequence shown here is derived from an EMBL/GenBank/DDBJ whole genome shotgun (WGS) entry which is preliminary data.</text>
</comment>
<proteinExistence type="predicted"/>
<keyword evidence="2" id="KW-1185">Reference proteome</keyword>
<evidence type="ECO:0008006" key="3">
    <source>
        <dbReference type="Google" id="ProtNLM"/>
    </source>
</evidence>